<keyword evidence="2" id="KW-1185">Reference proteome</keyword>
<accession>A0A2A2LZU1</accession>
<gene>
    <name evidence="1" type="ORF">WR25_09255</name>
</gene>
<dbReference type="Proteomes" id="UP000218231">
    <property type="component" value="Unassembled WGS sequence"/>
</dbReference>
<evidence type="ECO:0000313" key="1">
    <source>
        <dbReference type="EMBL" id="PAV91752.1"/>
    </source>
</evidence>
<organism evidence="1 2">
    <name type="scientific">Diploscapter pachys</name>
    <dbReference type="NCBI Taxonomy" id="2018661"/>
    <lineage>
        <taxon>Eukaryota</taxon>
        <taxon>Metazoa</taxon>
        <taxon>Ecdysozoa</taxon>
        <taxon>Nematoda</taxon>
        <taxon>Chromadorea</taxon>
        <taxon>Rhabditida</taxon>
        <taxon>Rhabditina</taxon>
        <taxon>Rhabditomorpha</taxon>
        <taxon>Rhabditoidea</taxon>
        <taxon>Rhabditidae</taxon>
        <taxon>Diploscapter</taxon>
    </lineage>
</organism>
<reference evidence="1 2" key="1">
    <citation type="journal article" date="2017" name="Curr. Biol.">
        <title>Genome architecture and evolution of a unichromosomal asexual nematode.</title>
        <authorList>
            <person name="Fradin H."/>
            <person name="Zegar C."/>
            <person name="Gutwein M."/>
            <person name="Lucas J."/>
            <person name="Kovtun M."/>
            <person name="Corcoran D."/>
            <person name="Baugh L.R."/>
            <person name="Kiontke K."/>
            <person name="Gunsalus K."/>
            <person name="Fitch D.H."/>
            <person name="Piano F."/>
        </authorList>
    </citation>
    <scope>NUCLEOTIDE SEQUENCE [LARGE SCALE GENOMIC DNA]</scope>
    <source>
        <strain evidence="1">PF1309</strain>
    </source>
</reference>
<evidence type="ECO:0000313" key="2">
    <source>
        <dbReference type="Proteomes" id="UP000218231"/>
    </source>
</evidence>
<sequence length="85" mass="9085">MSAPPPYYGQQQGAYPAYPQYGQNVQYVYPQGTVYTAQPTAVIVEDCHSHHHHYDERGGGGDMANACCLAALAACLCACCLGACR</sequence>
<protein>
    <submittedName>
        <fullName evidence="1">Uncharacterized protein</fullName>
    </submittedName>
</protein>
<name>A0A2A2LZU1_9BILA</name>
<comment type="caution">
    <text evidence="1">The sequence shown here is derived from an EMBL/GenBank/DDBJ whole genome shotgun (WGS) entry which is preliminary data.</text>
</comment>
<dbReference type="EMBL" id="LIAE01006294">
    <property type="protein sequence ID" value="PAV91752.1"/>
    <property type="molecule type" value="Genomic_DNA"/>
</dbReference>
<dbReference type="AlphaFoldDB" id="A0A2A2LZU1"/>
<proteinExistence type="predicted"/>